<feature type="domain" description="DAMP1 SANT/Myb-like" evidence="8">
    <location>
        <begin position="125"/>
        <end position="210"/>
    </location>
</feature>
<evidence type="ECO:0000256" key="2">
    <source>
        <dbReference type="ARBA" id="ARBA00022853"/>
    </source>
</evidence>
<organism evidence="9 10">
    <name type="scientific">Nitzschia inconspicua</name>
    <dbReference type="NCBI Taxonomy" id="303405"/>
    <lineage>
        <taxon>Eukaryota</taxon>
        <taxon>Sar</taxon>
        <taxon>Stramenopiles</taxon>
        <taxon>Ochrophyta</taxon>
        <taxon>Bacillariophyta</taxon>
        <taxon>Bacillariophyceae</taxon>
        <taxon>Bacillariophycidae</taxon>
        <taxon>Bacillariales</taxon>
        <taxon>Bacillariaceae</taxon>
        <taxon>Nitzschia</taxon>
    </lineage>
</organism>
<proteinExistence type="predicted"/>
<dbReference type="GO" id="GO:0003714">
    <property type="term" value="F:transcription corepressor activity"/>
    <property type="evidence" value="ECO:0007669"/>
    <property type="project" value="TreeGrafter"/>
</dbReference>
<name>A0A9K3KGV9_9STRA</name>
<feature type="compositionally biased region" description="Low complexity" evidence="7">
    <location>
        <begin position="362"/>
        <end position="384"/>
    </location>
</feature>
<dbReference type="OrthoDB" id="19740at2759"/>
<feature type="compositionally biased region" description="Basic residues" evidence="7">
    <location>
        <begin position="587"/>
        <end position="597"/>
    </location>
</feature>
<evidence type="ECO:0000313" key="9">
    <source>
        <dbReference type="EMBL" id="KAG7343116.1"/>
    </source>
</evidence>
<evidence type="ECO:0000256" key="5">
    <source>
        <dbReference type="ARBA" id="ARBA00023242"/>
    </source>
</evidence>
<feature type="compositionally biased region" description="Basic and acidic residues" evidence="7">
    <location>
        <begin position="61"/>
        <end position="74"/>
    </location>
</feature>
<dbReference type="GO" id="GO:0035267">
    <property type="term" value="C:NuA4 histone acetyltransferase complex"/>
    <property type="evidence" value="ECO:0007669"/>
    <property type="project" value="InterPro"/>
</dbReference>
<evidence type="ECO:0000256" key="4">
    <source>
        <dbReference type="ARBA" id="ARBA00023163"/>
    </source>
</evidence>
<evidence type="ECO:0000256" key="1">
    <source>
        <dbReference type="ARBA" id="ARBA00004123"/>
    </source>
</evidence>
<keyword evidence="4" id="KW-0804">Transcription</keyword>
<keyword evidence="3" id="KW-0805">Transcription regulation</keyword>
<keyword evidence="2" id="KW-0156">Chromatin regulator</keyword>
<feature type="coiled-coil region" evidence="6">
    <location>
        <begin position="313"/>
        <end position="340"/>
    </location>
</feature>
<dbReference type="AlphaFoldDB" id="A0A9K3KGV9"/>
<reference evidence="9" key="1">
    <citation type="journal article" date="2021" name="Sci. Rep.">
        <title>Diploid genomic architecture of Nitzschia inconspicua, an elite biomass production diatom.</title>
        <authorList>
            <person name="Oliver A."/>
            <person name="Podell S."/>
            <person name="Pinowska A."/>
            <person name="Traller J.C."/>
            <person name="Smith S.R."/>
            <person name="McClure R."/>
            <person name="Beliaev A."/>
            <person name="Bohutskyi P."/>
            <person name="Hill E.A."/>
            <person name="Rabines A."/>
            <person name="Zheng H."/>
            <person name="Allen L.Z."/>
            <person name="Kuo A."/>
            <person name="Grigoriev I.V."/>
            <person name="Allen A.E."/>
            <person name="Hazlebeck D."/>
            <person name="Allen E.E."/>
        </authorList>
    </citation>
    <scope>NUCLEOTIDE SEQUENCE</scope>
    <source>
        <strain evidence="9">Hildebrandi</strain>
    </source>
</reference>
<feature type="region of interest" description="Disordered" evidence="7">
    <location>
        <begin position="509"/>
        <end position="623"/>
    </location>
</feature>
<dbReference type="GO" id="GO:0000122">
    <property type="term" value="P:negative regulation of transcription by RNA polymerase II"/>
    <property type="evidence" value="ECO:0007669"/>
    <property type="project" value="TreeGrafter"/>
</dbReference>
<evidence type="ECO:0000256" key="7">
    <source>
        <dbReference type="SAM" id="MobiDB-lite"/>
    </source>
</evidence>
<gene>
    <name evidence="9" type="ORF">IV203_021061</name>
</gene>
<sequence length="675" mass="71094">MGDVAQILSGTSAAVTGPNKALKMAGMPKSVMDLIAGGKQDHNSASLPPIVPTFTGSKKSKSSESSEAKGGDITSDEVKVKIGNKVISSSKPARPWTWAPFASSSRTDGAMFYHWVRANVEYTDYPYAKFDIHLDPVIYSDEEYQQYLKSDTWTQSETNKLIELARTFELRWPVIYDRWIGYFDATADEGKETRKIEDLQYRYYGVAATLSQVRIAQAAAQEAQTLSAAAAAAAAQAANAQATSGDGSNQAAMLQEKADAMLMESAAARSLSTSGNSSQPLISHIGSGTNNKMFDLDHERDRRYHLDRLWNRSKEEEAEEVELRKELRIIEAQLRKLKKSGGHLLAAMSVGTPGSGMADSGAVPSRLSSAPSSRNPSRSVSPVNVAENSQILDQSFASTAPVPMPQNPYLQSGRLIPPAAGPSGINKSLLTRMEHVLAELHVPPRPLPTKRVCDLYDAVRKDILTLITLQKLTLQKEGTLQSKRVKLAKLGGASLPAEDAVLDEERLLGIEPPAPPPAAKTAPAATTVPTTGTKPKSAKKKVTSKSKGVKKNPSAATGEGTEATTGAKPTVAVSEGNTSSVGAAGTGKKKAIKRKRKSEPGKSPNPAPVKKGGVGKTTGSLKAAASVTTDAQAAAAAAGGTVPQAATVPATGAATPAIAAANLPTSSGKKRARKS</sequence>
<feature type="compositionally biased region" description="Low complexity" evidence="7">
    <location>
        <begin position="555"/>
        <end position="567"/>
    </location>
</feature>
<feature type="region of interest" description="Disordered" evidence="7">
    <location>
        <begin position="352"/>
        <end position="384"/>
    </location>
</feature>
<feature type="compositionally biased region" description="Low complexity" evidence="7">
    <location>
        <begin position="654"/>
        <end position="665"/>
    </location>
</feature>
<reference evidence="9" key="2">
    <citation type="submission" date="2021-04" db="EMBL/GenBank/DDBJ databases">
        <authorList>
            <person name="Podell S."/>
        </authorList>
    </citation>
    <scope>NUCLEOTIDE SEQUENCE</scope>
    <source>
        <strain evidence="9">Hildebrandi</strain>
    </source>
</reference>
<evidence type="ECO:0000259" key="8">
    <source>
        <dbReference type="Pfam" id="PF16282"/>
    </source>
</evidence>
<keyword evidence="5" id="KW-0539">Nucleus</keyword>
<accession>A0A9K3KGV9</accession>
<feature type="compositionally biased region" description="Low complexity" evidence="7">
    <location>
        <begin position="519"/>
        <end position="535"/>
    </location>
</feature>
<keyword evidence="6" id="KW-0175">Coiled coil</keyword>
<dbReference type="PANTHER" id="PTHR12855">
    <property type="entry name" value="DNA METHYLTRANSFERASE 1-ASSOCIATED PROTEIN 1 FAMILY MEMBER"/>
    <property type="match status" value="1"/>
</dbReference>
<dbReference type="Proteomes" id="UP000693970">
    <property type="component" value="Unassembled WGS sequence"/>
</dbReference>
<feature type="compositionally biased region" description="Basic residues" evidence="7">
    <location>
        <begin position="536"/>
        <end position="550"/>
    </location>
</feature>
<dbReference type="PANTHER" id="PTHR12855:SF10">
    <property type="entry name" value="DNA METHYLTRANSFERASE 1-ASSOCIATED PROTEIN 1"/>
    <property type="match status" value="1"/>
</dbReference>
<dbReference type="GO" id="GO:0006281">
    <property type="term" value="P:DNA repair"/>
    <property type="evidence" value="ECO:0007669"/>
    <property type="project" value="InterPro"/>
</dbReference>
<dbReference type="InterPro" id="IPR032563">
    <property type="entry name" value="DAMP1_SANT-like"/>
</dbReference>
<evidence type="ECO:0000313" key="10">
    <source>
        <dbReference type="Proteomes" id="UP000693970"/>
    </source>
</evidence>
<comment type="subcellular location">
    <subcellularLocation>
        <location evidence="1">Nucleus</location>
    </subcellularLocation>
</comment>
<dbReference type="InterPro" id="IPR027109">
    <property type="entry name" value="Swc4/Dmap1"/>
</dbReference>
<keyword evidence="10" id="KW-1185">Reference proteome</keyword>
<feature type="region of interest" description="Disordered" evidence="7">
    <location>
        <begin position="654"/>
        <end position="675"/>
    </location>
</feature>
<dbReference type="EMBL" id="JAGRRH010000024">
    <property type="protein sequence ID" value="KAG7343116.1"/>
    <property type="molecule type" value="Genomic_DNA"/>
</dbReference>
<comment type="caution">
    <text evidence="9">The sequence shown here is derived from an EMBL/GenBank/DDBJ whole genome shotgun (WGS) entry which is preliminary data.</text>
</comment>
<evidence type="ECO:0000256" key="6">
    <source>
        <dbReference type="SAM" id="Coils"/>
    </source>
</evidence>
<dbReference type="GO" id="GO:0006338">
    <property type="term" value="P:chromatin remodeling"/>
    <property type="evidence" value="ECO:0007669"/>
    <property type="project" value="InterPro"/>
</dbReference>
<protein>
    <recommendedName>
        <fullName evidence="8">dAMP1 SANT/Myb-like domain-containing protein</fullName>
    </recommendedName>
</protein>
<feature type="region of interest" description="Disordered" evidence="7">
    <location>
        <begin position="41"/>
        <end position="74"/>
    </location>
</feature>
<dbReference type="Pfam" id="PF16282">
    <property type="entry name" value="SANT_DAMP1_like"/>
    <property type="match status" value="1"/>
</dbReference>
<dbReference type="GO" id="GO:0000812">
    <property type="term" value="C:Swr1 complex"/>
    <property type="evidence" value="ECO:0007669"/>
    <property type="project" value="TreeGrafter"/>
</dbReference>
<evidence type="ECO:0000256" key="3">
    <source>
        <dbReference type="ARBA" id="ARBA00023015"/>
    </source>
</evidence>